<dbReference type="CDD" id="cd01256">
    <property type="entry name" value="PH_dynamin"/>
    <property type="match status" value="1"/>
</dbReference>
<dbReference type="PROSITE" id="PS50003">
    <property type="entry name" value="PH_DOMAIN"/>
    <property type="match status" value="1"/>
</dbReference>
<evidence type="ECO:0000259" key="3">
    <source>
        <dbReference type="PROSITE" id="PS50003"/>
    </source>
</evidence>
<evidence type="ECO:0000313" key="5">
    <source>
        <dbReference type="Proteomes" id="UP001162164"/>
    </source>
</evidence>
<dbReference type="PANTHER" id="PTHR11566">
    <property type="entry name" value="DYNAMIN"/>
    <property type="match status" value="1"/>
</dbReference>
<keyword evidence="1" id="KW-0547">Nucleotide-binding</keyword>
<dbReference type="InterPro" id="IPR000375">
    <property type="entry name" value="Dynamin_stalk"/>
</dbReference>
<organism evidence="4 5">
    <name type="scientific">Molorchus minor</name>
    <dbReference type="NCBI Taxonomy" id="1323400"/>
    <lineage>
        <taxon>Eukaryota</taxon>
        <taxon>Metazoa</taxon>
        <taxon>Ecdysozoa</taxon>
        <taxon>Arthropoda</taxon>
        <taxon>Hexapoda</taxon>
        <taxon>Insecta</taxon>
        <taxon>Pterygota</taxon>
        <taxon>Neoptera</taxon>
        <taxon>Endopterygota</taxon>
        <taxon>Coleoptera</taxon>
        <taxon>Polyphaga</taxon>
        <taxon>Cucujiformia</taxon>
        <taxon>Chrysomeloidea</taxon>
        <taxon>Cerambycidae</taxon>
        <taxon>Lamiinae</taxon>
        <taxon>Monochamini</taxon>
        <taxon>Molorchus</taxon>
    </lineage>
</organism>
<evidence type="ECO:0000256" key="1">
    <source>
        <dbReference type="ARBA" id="ARBA00022741"/>
    </source>
</evidence>
<dbReference type="SMART" id="SM00233">
    <property type="entry name" value="PH"/>
    <property type="match status" value="1"/>
</dbReference>
<feature type="domain" description="PH" evidence="3">
    <location>
        <begin position="112"/>
        <end position="218"/>
    </location>
</feature>
<dbReference type="Pfam" id="PF00169">
    <property type="entry name" value="PH"/>
    <property type="match status" value="1"/>
</dbReference>
<dbReference type="InterPro" id="IPR001849">
    <property type="entry name" value="PH_domain"/>
</dbReference>
<sequence>MAFEAIVKKQIARLKEPSLKCTDLVVTELSNVVRMCTDKMSRYPRLREEAERIINTHIRQREQICKEQICILIDCELAYMNTNHEDFIGFANAQSQSENANAKGSRGALGNQVIRKGYMCIHNLGIMKGGSRDYWFVLTSESISWYKDEEEREKKYMLPLDGLKLRDIEQGFMSRRHMFALFNPDGRNVYKDYKQLELSCETLDEVDSWKASFLQQVYIQKNRRRQSMEKRYVNVSVVISRI</sequence>
<accession>A0ABQ9JM49</accession>
<proteinExistence type="predicted"/>
<keyword evidence="2" id="KW-0342">GTP-binding</keyword>
<dbReference type="SUPFAM" id="SSF50729">
    <property type="entry name" value="PH domain-like"/>
    <property type="match status" value="1"/>
</dbReference>
<keyword evidence="5" id="KW-1185">Reference proteome</keyword>
<protein>
    <recommendedName>
        <fullName evidence="3">PH domain-containing protein</fullName>
    </recommendedName>
</protein>
<comment type="caution">
    <text evidence="4">The sequence shown here is derived from an EMBL/GenBank/DDBJ whole genome shotgun (WGS) entry which is preliminary data.</text>
</comment>
<dbReference type="Gene3D" id="2.30.29.30">
    <property type="entry name" value="Pleckstrin-homology domain (PH domain)/Phosphotyrosine-binding domain (PTB)"/>
    <property type="match status" value="1"/>
</dbReference>
<evidence type="ECO:0000313" key="4">
    <source>
        <dbReference type="EMBL" id="KAJ8979049.1"/>
    </source>
</evidence>
<name>A0ABQ9JM49_9CUCU</name>
<reference evidence="4" key="1">
    <citation type="journal article" date="2023" name="Insect Mol. Biol.">
        <title>Genome sequencing provides insights into the evolution of gene families encoding plant cell wall-degrading enzymes in longhorned beetles.</title>
        <authorList>
            <person name="Shin N.R."/>
            <person name="Okamura Y."/>
            <person name="Kirsch R."/>
            <person name="Pauchet Y."/>
        </authorList>
    </citation>
    <scope>NUCLEOTIDE SEQUENCE</scope>
    <source>
        <strain evidence="4">MMC_N1</strain>
    </source>
</reference>
<dbReference type="InterPro" id="IPR022812">
    <property type="entry name" value="Dynamin"/>
</dbReference>
<dbReference type="Proteomes" id="UP001162164">
    <property type="component" value="Unassembled WGS sequence"/>
</dbReference>
<dbReference type="Pfam" id="PF01031">
    <property type="entry name" value="Dynamin_M"/>
    <property type="match status" value="1"/>
</dbReference>
<dbReference type="Gene3D" id="1.20.120.1240">
    <property type="entry name" value="Dynamin, middle domain"/>
    <property type="match status" value="1"/>
</dbReference>
<dbReference type="PANTHER" id="PTHR11566:SF212">
    <property type="entry name" value="DYNAMIN"/>
    <property type="match status" value="1"/>
</dbReference>
<evidence type="ECO:0000256" key="2">
    <source>
        <dbReference type="ARBA" id="ARBA00023134"/>
    </source>
</evidence>
<dbReference type="InterPro" id="IPR011993">
    <property type="entry name" value="PH-like_dom_sf"/>
</dbReference>
<gene>
    <name evidence="4" type="ORF">NQ317_010300</name>
</gene>
<dbReference type="EMBL" id="JAPWTJ010000379">
    <property type="protein sequence ID" value="KAJ8979049.1"/>
    <property type="molecule type" value="Genomic_DNA"/>
</dbReference>